<gene>
    <name evidence="8" type="ORF">WPS_33360</name>
</gene>
<evidence type="ECO:0000256" key="1">
    <source>
        <dbReference type="ARBA" id="ARBA00004418"/>
    </source>
</evidence>
<keyword evidence="5" id="KW-0574">Periplasm</keyword>
<evidence type="ECO:0000256" key="3">
    <source>
        <dbReference type="ARBA" id="ARBA00022679"/>
    </source>
</evidence>
<dbReference type="Proteomes" id="UP001317532">
    <property type="component" value="Chromosome"/>
</dbReference>
<evidence type="ECO:0000256" key="4">
    <source>
        <dbReference type="ARBA" id="ARBA00022729"/>
    </source>
</evidence>
<evidence type="ECO:0000256" key="6">
    <source>
        <dbReference type="ARBA" id="ARBA00022841"/>
    </source>
</evidence>
<evidence type="ECO:0000256" key="5">
    <source>
        <dbReference type="ARBA" id="ARBA00022764"/>
    </source>
</evidence>
<reference evidence="8 9" key="1">
    <citation type="journal article" date="2022" name="ISME Commun">
        <title>Vulcanimicrobium alpinus gen. nov. sp. nov., the first cultivated representative of the candidate phylum 'Eremiobacterota', is a metabolically versatile aerobic anoxygenic phototroph.</title>
        <authorList>
            <person name="Yabe S."/>
            <person name="Muto K."/>
            <person name="Abe K."/>
            <person name="Yokota A."/>
            <person name="Staudigel H."/>
            <person name="Tebo B.M."/>
        </authorList>
    </citation>
    <scope>NUCLEOTIDE SEQUENCE [LARGE SCALE GENOMIC DNA]</scope>
    <source>
        <strain evidence="8 9">WC8-2</strain>
    </source>
</reference>
<dbReference type="KEGG" id="vab:WPS_33360"/>
<proteinExistence type="predicted"/>
<evidence type="ECO:0000259" key="7">
    <source>
        <dbReference type="Pfam" id="PF16822"/>
    </source>
</evidence>
<keyword evidence="4" id="KW-0732">Signal</keyword>
<dbReference type="AlphaFoldDB" id="A0AAN1XZ60"/>
<feature type="domain" description="AlgX/AlgJ SGNH hydrolase-like" evidence="7">
    <location>
        <begin position="101"/>
        <end position="334"/>
    </location>
</feature>
<name>A0AAN1XZ60_UNVUL</name>
<keyword evidence="6" id="KW-0016">Alginate biosynthesis</keyword>
<keyword evidence="3" id="KW-0808">Transferase</keyword>
<organism evidence="8 9">
    <name type="scientific">Vulcanimicrobium alpinum</name>
    <dbReference type="NCBI Taxonomy" id="3016050"/>
    <lineage>
        <taxon>Bacteria</taxon>
        <taxon>Bacillati</taxon>
        <taxon>Vulcanimicrobiota</taxon>
        <taxon>Vulcanimicrobiia</taxon>
        <taxon>Vulcanimicrobiales</taxon>
        <taxon>Vulcanimicrobiaceae</taxon>
        <taxon>Vulcanimicrobium</taxon>
    </lineage>
</organism>
<dbReference type="GO" id="GO:0016740">
    <property type="term" value="F:transferase activity"/>
    <property type="evidence" value="ECO:0007669"/>
    <property type="project" value="UniProtKB-KW"/>
</dbReference>
<evidence type="ECO:0000313" key="8">
    <source>
        <dbReference type="EMBL" id="BDE08060.1"/>
    </source>
</evidence>
<dbReference type="InterPro" id="IPR031811">
    <property type="entry name" value="ALGX/ALGJ_SGNH-like"/>
</dbReference>
<evidence type="ECO:0000313" key="9">
    <source>
        <dbReference type="Proteomes" id="UP001317532"/>
    </source>
</evidence>
<evidence type="ECO:0000256" key="2">
    <source>
        <dbReference type="ARBA" id="ARBA00005182"/>
    </source>
</evidence>
<dbReference type="GO" id="GO:0042121">
    <property type="term" value="P:alginic acid biosynthetic process"/>
    <property type="evidence" value="ECO:0007669"/>
    <property type="project" value="UniProtKB-KW"/>
</dbReference>
<keyword evidence="9" id="KW-1185">Reference proteome</keyword>
<dbReference type="EMBL" id="AP025523">
    <property type="protein sequence ID" value="BDE08060.1"/>
    <property type="molecule type" value="Genomic_DNA"/>
</dbReference>
<dbReference type="GO" id="GO:0042597">
    <property type="term" value="C:periplasmic space"/>
    <property type="evidence" value="ECO:0007669"/>
    <property type="project" value="UniProtKB-SubCell"/>
</dbReference>
<dbReference type="RefSeq" id="WP_317995612.1">
    <property type="nucleotide sequence ID" value="NZ_AP025523.1"/>
</dbReference>
<comment type="pathway">
    <text evidence="2">Glycan biosynthesis; alginate biosynthesis.</text>
</comment>
<comment type="subcellular location">
    <subcellularLocation>
        <location evidence="1">Periplasm</location>
    </subcellularLocation>
</comment>
<accession>A0AAN1XZ60</accession>
<protein>
    <recommendedName>
        <fullName evidence="7">AlgX/AlgJ SGNH hydrolase-like domain-containing protein</fullName>
    </recommendedName>
</protein>
<sequence>MPPQRSPRDLIVIGAFALLLVLPAALALLGRAGADTEFITTVENRRPFVAPPVTSGALATGGWERDAERQIADAFPLRKHLIEAYDYVKYAWLGDGAGNRVLRGRDGWFYLGDEELTYLTDAYAVDAVVAHLADVYAARSAWCAQHGMHYAFVLAANKSTIYPQYLPAGLAIGPPAADRLVAALRARGVRTIDTRPPLIAAARGGTLLYSKGDTHWNAEGAAIAARAIAANLGVRDRVAAGAIRYVDRPDRGDLLNFAGIGSFVSNDVRFAEFSRTARDVPMPSYGGDPAAARYSAHASAIDDPALPSAVIFGDSFLEGLEPFLAEDFRRAVFLHHISVEDVQFDRAILGAERPQIVLQELVERSIVFGASFTP</sequence>
<dbReference type="Pfam" id="PF16822">
    <property type="entry name" value="ALGX"/>
    <property type="match status" value="1"/>
</dbReference>